<proteinExistence type="predicted"/>
<dbReference type="Proteomes" id="UP001165085">
    <property type="component" value="Unassembled WGS sequence"/>
</dbReference>
<protein>
    <submittedName>
        <fullName evidence="1">Uncharacterized protein</fullName>
    </submittedName>
</protein>
<comment type="caution">
    <text evidence="1">The sequence shown here is derived from an EMBL/GenBank/DDBJ whole genome shotgun (WGS) entry which is preliminary data.</text>
</comment>
<name>A0A9W7BUZ0_9STRA</name>
<dbReference type="AlphaFoldDB" id="A0A9W7BUZ0"/>
<dbReference type="OrthoDB" id="272750at2759"/>
<organism evidence="1 2">
    <name type="scientific">Triparma strigata</name>
    <dbReference type="NCBI Taxonomy" id="1606541"/>
    <lineage>
        <taxon>Eukaryota</taxon>
        <taxon>Sar</taxon>
        <taxon>Stramenopiles</taxon>
        <taxon>Ochrophyta</taxon>
        <taxon>Bolidophyceae</taxon>
        <taxon>Parmales</taxon>
        <taxon>Triparmaceae</taxon>
        <taxon>Triparma</taxon>
    </lineage>
</organism>
<accession>A0A9W7BUZ0</accession>
<evidence type="ECO:0000313" key="2">
    <source>
        <dbReference type="Proteomes" id="UP001165085"/>
    </source>
</evidence>
<keyword evidence="2" id="KW-1185">Reference proteome</keyword>
<gene>
    <name evidence="1" type="ORF">TrST_g13414</name>
</gene>
<evidence type="ECO:0000313" key="1">
    <source>
        <dbReference type="EMBL" id="GMH96891.1"/>
    </source>
</evidence>
<sequence>MGGRILLPPPSAMSHFLHQAALYVYSATSQTADSLPSIRCVILDQPTAFTMNEMSSSSIGRIGDRPLFTGGESGNDSAILLHRHCELSPPSQEILRTGATTRIFEGGLALASSCVDEGLYDGDMDLGVDDDENGFKFFFNYVEITHKEIEEINAASKSKITGIQLQGEEEMFDVFDGWMCVDFDDADVVLNNRYERGECYKMLRNKLRSTRIASDGSGFNI</sequence>
<reference evidence="2" key="1">
    <citation type="journal article" date="2023" name="Commun. Biol.">
        <title>Genome analysis of Parmales, the sister group of diatoms, reveals the evolutionary specialization of diatoms from phago-mixotrophs to photoautotrophs.</title>
        <authorList>
            <person name="Ban H."/>
            <person name="Sato S."/>
            <person name="Yoshikawa S."/>
            <person name="Yamada K."/>
            <person name="Nakamura Y."/>
            <person name="Ichinomiya M."/>
            <person name="Sato N."/>
            <person name="Blanc-Mathieu R."/>
            <person name="Endo H."/>
            <person name="Kuwata A."/>
            <person name="Ogata H."/>
        </authorList>
    </citation>
    <scope>NUCLEOTIDE SEQUENCE [LARGE SCALE GENOMIC DNA]</scope>
    <source>
        <strain evidence="2">NIES 3701</strain>
    </source>
</reference>
<dbReference type="EMBL" id="BRXY01000476">
    <property type="protein sequence ID" value="GMH96891.1"/>
    <property type="molecule type" value="Genomic_DNA"/>
</dbReference>